<dbReference type="PROSITE" id="PS51084">
    <property type="entry name" value="HIT_2"/>
    <property type="match status" value="1"/>
</dbReference>
<evidence type="ECO:0000256" key="3">
    <source>
        <dbReference type="PROSITE-ProRule" id="PRU00464"/>
    </source>
</evidence>
<dbReference type="AlphaFoldDB" id="A0A3Q9GLD6"/>
<dbReference type="GO" id="GO:0003824">
    <property type="term" value="F:catalytic activity"/>
    <property type="evidence" value="ECO:0007669"/>
    <property type="project" value="InterPro"/>
</dbReference>
<dbReference type="Proteomes" id="UP000275951">
    <property type="component" value="Chromosome"/>
</dbReference>
<dbReference type="Gene3D" id="3.30.428.10">
    <property type="entry name" value="HIT-like"/>
    <property type="match status" value="1"/>
</dbReference>
<evidence type="ECO:0000259" key="4">
    <source>
        <dbReference type="PROSITE" id="PS51084"/>
    </source>
</evidence>
<dbReference type="GO" id="GO:0009117">
    <property type="term" value="P:nucleotide metabolic process"/>
    <property type="evidence" value="ECO:0007669"/>
    <property type="project" value="TreeGrafter"/>
</dbReference>
<evidence type="ECO:0000313" key="5">
    <source>
        <dbReference type="EMBL" id="AZR06216.1"/>
    </source>
</evidence>
<sequence length="142" mass="15094">MSSIFSRIIAGEVPGQFVWTDDVCVVMATIEPVRAGHVLVVPRVEIAKFNDVEPGDFAHMMQVAQIVANAQEQAFDVPRAVVAILGFEVPHTHVHVIPADSEAAAHFASAQPAPAEEIAAAMDKLRNALIAAGYEAEVNAAN</sequence>
<dbReference type="PANTHER" id="PTHR46648">
    <property type="entry name" value="HIT FAMILY PROTEIN 1"/>
    <property type="match status" value="1"/>
</dbReference>
<proteinExistence type="predicted"/>
<evidence type="ECO:0000313" key="6">
    <source>
        <dbReference type="Proteomes" id="UP000275951"/>
    </source>
</evidence>
<name>A0A3Q9GLD6_9ACTO</name>
<dbReference type="SUPFAM" id="SSF54197">
    <property type="entry name" value="HIT-like"/>
    <property type="match status" value="1"/>
</dbReference>
<dbReference type="PANTHER" id="PTHR46648:SF1">
    <property type="entry name" value="ADENOSINE 5'-MONOPHOSPHORAMIDASE HNT1"/>
    <property type="match status" value="1"/>
</dbReference>
<dbReference type="InterPro" id="IPR036265">
    <property type="entry name" value="HIT-like_sf"/>
</dbReference>
<dbReference type="InterPro" id="IPR011146">
    <property type="entry name" value="HIT-like"/>
</dbReference>
<evidence type="ECO:0000256" key="2">
    <source>
        <dbReference type="PIRSR" id="PIRSR601310-3"/>
    </source>
</evidence>
<gene>
    <name evidence="5" type="ORF">EBQ10_02165</name>
</gene>
<protein>
    <submittedName>
        <fullName evidence="5">HIT family protein</fullName>
    </submittedName>
</protein>
<dbReference type="InterPro" id="IPR001310">
    <property type="entry name" value="Histidine_triad_HIT"/>
</dbReference>
<accession>A0A3Q9GLD6</accession>
<organism evidence="5 6">
    <name type="scientific">Trueperella pyogenes</name>
    <dbReference type="NCBI Taxonomy" id="1661"/>
    <lineage>
        <taxon>Bacteria</taxon>
        <taxon>Bacillati</taxon>
        <taxon>Actinomycetota</taxon>
        <taxon>Actinomycetes</taxon>
        <taxon>Actinomycetales</taxon>
        <taxon>Actinomycetaceae</taxon>
        <taxon>Trueperella</taxon>
    </lineage>
</organism>
<dbReference type="RefSeq" id="WP_114949538.1">
    <property type="nucleotide sequence ID" value="NZ_CP033905.1"/>
</dbReference>
<feature type="domain" description="HIT" evidence="4">
    <location>
        <begin position="4"/>
        <end position="107"/>
    </location>
</feature>
<dbReference type="EMBL" id="CP033905">
    <property type="protein sequence ID" value="AZR06216.1"/>
    <property type="molecule type" value="Genomic_DNA"/>
</dbReference>
<evidence type="ECO:0000256" key="1">
    <source>
        <dbReference type="PIRSR" id="PIRSR601310-1"/>
    </source>
</evidence>
<feature type="short sequence motif" description="Histidine triad motif" evidence="2 3">
    <location>
        <begin position="91"/>
        <end position="95"/>
    </location>
</feature>
<dbReference type="Pfam" id="PF01230">
    <property type="entry name" value="HIT"/>
    <property type="match status" value="1"/>
</dbReference>
<reference evidence="5 6" key="1">
    <citation type="submission" date="2018-11" db="EMBL/GenBank/DDBJ databases">
        <title>Multidrug-resistant genes are associated with an 42-kb island TGI1 carrying a complex class 1 integron in a Trueperella pyogenes.</title>
        <authorList>
            <person name="Dong W."/>
        </authorList>
    </citation>
    <scope>NUCLEOTIDE SEQUENCE [LARGE SCALE GENOMIC DNA]</scope>
    <source>
        <strain evidence="5 6">TP4</strain>
    </source>
</reference>
<feature type="active site" description="Tele-AMP-histidine intermediate" evidence="1">
    <location>
        <position position="93"/>
    </location>
</feature>
<dbReference type="PRINTS" id="PR00332">
    <property type="entry name" value="HISTRIAD"/>
</dbReference>